<reference evidence="1" key="1">
    <citation type="submission" date="2014-11" db="EMBL/GenBank/DDBJ databases">
        <authorList>
            <person name="Otto D Thomas"/>
            <person name="Naeem Raeece"/>
        </authorList>
    </citation>
    <scope>NUCLEOTIDE SEQUENCE</scope>
</reference>
<dbReference type="EMBL" id="CDMZ01000735">
    <property type="protein sequence ID" value="CEM20430.1"/>
    <property type="molecule type" value="Genomic_DNA"/>
</dbReference>
<organism evidence="1">
    <name type="scientific">Chromera velia CCMP2878</name>
    <dbReference type="NCBI Taxonomy" id="1169474"/>
    <lineage>
        <taxon>Eukaryota</taxon>
        <taxon>Sar</taxon>
        <taxon>Alveolata</taxon>
        <taxon>Colpodellida</taxon>
        <taxon>Chromeraceae</taxon>
        <taxon>Chromera</taxon>
    </lineage>
</organism>
<evidence type="ECO:0000313" key="1">
    <source>
        <dbReference type="EMBL" id="CEM20430.1"/>
    </source>
</evidence>
<dbReference type="PhylomeDB" id="A0A0G4FYJ3"/>
<gene>
    <name evidence="1" type="ORF">Cvel_19380</name>
</gene>
<protein>
    <submittedName>
        <fullName evidence="1">Uncharacterized protein</fullName>
    </submittedName>
</protein>
<proteinExistence type="predicted"/>
<sequence length="138" mass="14783">MTLIDLARQMSKGGGECARSFNFVLNDIHPVVIARLLLAIQLSQTLAESAETPEDLQTDSSAKDVAICLQYLFASTLFPPRIYTEVFLPAVAGAIEAAEAQLSLLEGGKERSPGWKASLSGRPDTTQCSLKMERVAGG</sequence>
<dbReference type="VEuPathDB" id="CryptoDB:Cvel_19380"/>
<dbReference type="AlphaFoldDB" id="A0A0G4FYJ3"/>
<accession>A0A0G4FYJ3</accession>
<name>A0A0G4FYJ3_9ALVE</name>